<sequence>MAANSSSRGIANFGKRVVNQIWTRDPTHCTALSSPALITCRRAAHNSVYDKNPDEQIPPSVVPDEVIQPHSDKYWAPHPKTGVFGPETEHNSAAGGGLHASPANGGEGSVLEQKAWFRPTSIEDLEKPNYN</sequence>
<evidence type="ECO:0000256" key="1">
    <source>
        <dbReference type="SAM" id="MobiDB-lite"/>
    </source>
</evidence>
<dbReference type="PANTHER" id="PTHR35122:SF2">
    <property type="entry name" value="OS04G0598000 PROTEIN"/>
    <property type="match status" value="1"/>
</dbReference>
<dbReference type="Proteomes" id="UP000796880">
    <property type="component" value="Unassembled WGS sequence"/>
</dbReference>
<evidence type="ECO:0000313" key="2">
    <source>
        <dbReference type="EMBL" id="KAF3432688.1"/>
    </source>
</evidence>
<reference evidence="2" key="1">
    <citation type="submission" date="2020-03" db="EMBL/GenBank/DDBJ databases">
        <title>A high-quality chromosome-level genome assembly of a woody plant with both climbing and erect habits, Rhamnella rubrinervis.</title>
        <authorList>
            <person name="Lu Z."/>
            <person name="Yang Y."/>
            <person name="Zhu X."/>
            <person name="Sun Y."/>
        </authorList>
    </citation>
    <scope>NUCLEOTIDE SEQUENCE</scope>
    <source>
        <strain evidence="2">BYM</strain>
        <tissue evidence="2">Leaf</tissue>
    </source>
</reference>
<dbReference type="Pfam" id="PF22272">
    <property type="entry name" value="LEA_3b"/>
    <property type="match status" value="1"/>
</dbReference>
<gene>
    <name evidence="2" type="ORF">FNV43_RR23790</name>
</gene>
<dbReference type="OrthoDB" id="606645at2759"/>
<feature type="region of interest" description="Disordered" evidence="1">
    <location>
        <begin position="71"/>
        <end position="131"/>
    </location>
</feature>
<accession>A0A8K0GQ52</accession>
<keyword evidence="3" id="KW-1185">Reference proteome</keyword>
<dbReference type="InterPro" id="IPR039291">
    <property type="entry name" value="At5g17165-like"/>
</dbReference>
<dbReference type="EMBL" id="VOIH02000011">
    <property type="protein sequence ID" value="KAF3432688.1"/>
    <property type="molecule type" value="Genomic_DNA"/>
</dbReference>
<comment type="caution">
    <text evidence="2">The sequence shown here is derived from an EMBL/GenBank/DDBJ whole genome shotgun (WGS) entry which is preliminary data.</text>
</comment>
<dbReference type="AlphaFoldDB" id="A0A8K0GQ52"/>
<dbReference type="PANTHER" id="PTHR35122">
    <property type="entry name" value="OSJNBA0093F12.14 PROTEIN"/>
    <property type="match status" value="1"/>
</dbReference>
<evidence type="ECO:0008006" key="4">
    <source>
        <dbReference type="Google" id="ProtNLM"/>
    </source>
</evidence>
<organism evidence="2 3">
    <name type="scientific">Rhamnella rubrinervis</name>
    <dbReference type="NCBI Taxonomy" id="2594499"/>
    <lineage>
        <taxon>Eukaryota</taxon>
        <taxon>Viridiplantae</taxon>
        <taxon>Streptophyta</taxon>
        <taxon>Embryophyta</taxon>
        <taxon>Tracheophyta</taxon>
        <taxon>Spermatophyta</taxon>
        <taxon>Magnoliopsida</taxon>
        <taxon>eudicotyledons</taxon>
        <taxon>Gunneridae</taxon>
        <taxon>Pentapetalae</taxon>
        <taxon>rosids</taxon>
        <taxon>fabids</taxon>
        <taxon>Rosales</taxon>
        <taxon>Rhamnaceae</taxon>
        <taxon>rhamnoid group</taxon>
        <taxon>Rhamneae</taxon>
        <taxon>Rhamnella</taxon>
    </lineage>
</organism>
<name>A0A8K0GQ52_9ROSA</name>
<protein>
    <recommendedName>
        <fullName evidence="4">Late embryogenesis abundant protein</fullName>
    </recommendedName>
</protein>
<proteinExistence type="predicted"/>
<evidence type="ECO:0000313" key="3">
    <source>
        <dbReference type="Proteomes" id="UP000796880"/>
    </source>
</evidence>